<dbReference type="Proteomes" id="UP001152321">
    <property type="component" value="Unassembled WGS sequence"/>
</dbReference>
<name>A0ABT6DGD2_9BACT</name>
<dbReference type="PANTHER" id="PTHR10363">
    <property type="entry name" value="BLEOMYCIN HYDROLASE"/>
    <property type="match status" value="1"/>
</dbReference>
<keyword evidence="3 4" id="KW-0788">Thiol protease</keyword>
<gene>
    <name evidence="5" type="ORF">NWE73_04120</name>
</gene>
<keyword evidence="4" id="KW-0031">Aminopeptidase</keyword>
<dbReference type="RefSeq" id="WP_277577012.1">
    <property type="nucleotide sequence ID" value="NZ_JANRMI010000001.1"/>
</dbReference>
<protein>
    <recommendedName>
        <fullName evidence="4">Aminopeptidase</fullName>
    </recommendedName>
</protein>
<proteinExistence type="inferred from homology"/>
<evidence type="ECO:0000256" key="4">
    <source>
        <dbReference type="PIRNR" id="PIRNR005700"/>
    </source>
</evidence>
<keyword evidence="6" id="KW-1185">Reference proteome</keyword>
<dbReference type="InterPro" id="IPR004134">
    <property type="entry name" value="Peptidase_C1B"/>
</dbReference>
<sequence length="386" mass="44464">MIKEINSTLKVLILKTMLLVFAISVFHFETQAAQKCSNALFDAVPIGALRPEFDHTVRYTKEIPQSRITNQCNLGTCHLYSWSNHLEANYLRRTGKEIRLSADYLSYIHFFASSIAALSRTNKDVKLSLGASSIKSFELIKQYGLRPESSFNIGPEFKAGVPSARANAMIENYIARVQLELSKIQDPTKKQKAFVRRVQELDSLFKEMFGDLPNNFQVEGKTYNARTFTQEFFPELKEKIAVYQVQHRAKEKYQKVQETNTQEVYDIDRRAMDELIISQIDQGKNVYLSYEHKHELVDKPTGIMSIEAFNIPIKMLPLPLNRRQQFKLDDGGHAVQIVGYELNPFTKELVKVKIKNSWGEKNGDAGYFHMYRDYLHTFVKSVVTLP</sequence>
<dbReference type="InterPro" id="IPR038765">
    <property type="entry name" value="Papain-like_cys_pep_sf"/>
</dbReference>
<evidence type="ECO:0000256" key="2">
    <source>
        <dbReference type="ARBA" id="ARBA00022801"/>
    </source>
</evidence>
<comment type="caution">
    <text evidence="5">The sequence shown here is derived from an EMBL/GenBank/DDBJ whole genome shotgun (WGS) entry which is preliminary data.</text>
</comment>
<reference evidence="5" key="1">
    <citation type="submission" date="2022-08" db="EMBL/GenBank/DDBJ databases">
        <title>Novel Bdellovibrio Species Isolated from Svalbard: Designation Bdellovibrio svalbardensis.</title>
        <authorList>
            <person name="Mitchell R.J."/>
            <person name="Choi S.Y."/>
        </authorList>
    </citation>
    <scope>NUCLEOTIDE SEQUENCE</scope>
    <source>
        <strain evidence="5">PAP01</strain>
    </source>
</reference>
<keyword evidence="2 4" id="KW-0378">Hydrolase</keyword>
<dbReference type="PANTHER" id="PTHR10363:SF2">
    <property type="entry name" value="BLEOMYCIN HYDROLASE"/>
    <property type="match status" value="1"/>
</dbReference>
<evidence type="ECO:0000256" key="1">
    <source>
        <dbReference type="ARBA" id="ARBA00022670"/>
    </source>
</evidence>
<keyword evidence="1 4" id="KW-0645">Protease</keyword>
<accession>A0ABT6DGD2</accession>
<dbReference type="SUPFAM" id="SSF54001">
    <property type="entry name" value="Cysteine proteinases"/>
    <property type="match status" value="1"/>
</dbReference>
<dbReference type="Pfam" id="PF03051">
    <property type="entry name" value="Peptidase_C1_2"/>
    <property type="match status" value="1"/>
</dbReference>
<dbReference type="Gene3D" id="3.90.70.10">
    <property type="entry name" value="Cysteine proteinases"/>
    <property type="match status" value="1"/>
</dbReference>
<evidence type="ECO:0000313" key="6">
    <source>
        <dbReference type="Proteomes" id="UP001152321"/>
    </source>
</evidence>
<comment type="similarity">
    <text evidence="4">Belongs to the peptidase C1 family.</text>
</comment>
<evidence type="ECO:0000256" key="3">
    <source>
        <dbReference type="ARBA" id="ARBA00022807"/>
    </source>
</evidence>
<organism evidence="5 6">
    <name type="scientific">Bdellovibrio svalbardensis</name>
    <dbReference type="NCBI Taxonomy" id="2972972"/>
    <lineage>
        <taxon>Bacteria</taxon>
        <taxon>Pseudomonadati</taxon>
        <taxon>Bdellovibrionota</taxon>
        <taxon>Bdellovibrionia</taxon>
        <taxon>Bdellovibrionales</taxon>
        <taxon>Pseudobdellovibrionaceae</taxon>
        <taxon>Bdellovibrio</taxon>
    </lineage>
</organism>
<evidence type="ECO:0000313" key="5">
    <source>
        <dbReference type="EMBL" id="MDG0815537.1"/>
    </source>
</evidence>
<dbReference type="PIRSF" id="PIRSF005700">
    <property type="entry name" value="PepC"/>
    <property type="match status" value="1"/>
</dbReference>
<dbReference type="EMBL" id="JANRMI010000001">
    <property type="protein sequence ID" value="MDG0815537.1"/>
    <property type="molecule type" value="Genomic_DNA"/>
</dbReference>